<feature type="transmembrane region" description="Helical" evidence="1">
    <location>
        <begin position="846"/>
        <end position="867"/>
    </location>
</feature>
<feature type="transmembrane region" description="Helical" evidence="1">
    <location>
        <begin position="806"/>
        <end position="826"/>
    </location>
</feature>
<dbReference type="EMBL" id="CP049257">
    <property type="protein sequence ID" value="QIG43242.1"/>
    <property type="molecule type" value="Genomic_DNA"/>
</dbReference>
<reference evidence="2 3" key="1">
    <citation type="submission" date="2020-02" db="EMBL/GenBank/DDBJ databases">
        <title>Full genome sequence of Nocardioides sp. R-3366.</title>
        <authorList>
            <person name="Im W.-T."/>
        </authorList>
    </citation>
    <scope>NUCLEOTIDE SEQUENCE [LARGE SCALE GENOMIC DNA]</scope>
    <source>
        <strain evidence="2 3">R-3366</strain>
    </source>
</reference>
<sequence>MATTRRQRVLAPWVAVLLLALGAGVAAGVGQLLGISTEPAAQMTPPDPVVPEVGPVATNPRLEVTAPNTVRFGVALDELRAAQGATTPSGTASVTVTVGAGEESDDGYRLGGTPDALTVDAASETGGVRAVYDLAQQVRAGRPVAEHLGGEVRSALPFRMVDLGAVGVTPDPDQWRPGNDYSHVSRAFEDAYLEHAPYVDADALADDYGEWDAFLRHVLADGYDAVAWPGFVEYADLPAASAEDRERAAALRAAFEPFWDRAHELGMKVFLRTDMLALTPELADDLEQRFGTDTEDPALWRVYTDALQRLYDEAPGLSGVLLRIGEAGSIYAEPGFDQYSALAVRTVRAVRTMLTAFTDQAEASGREVVFRTWSVGIGAVGDMHTDPASYHRVLDGLDSPALIVSTKYTAGDFYSWLPLNTTLETGDQRRIVEFQSRREFEGFGAFPDDLGPEFSWAVQRLVAANPHVEGVWSWTQDGGPWRAGPMSLYLTSGFWPLYEANTLTAAAVARDPGADVGGVTVDWARRYLSDDPATVRAVAEAMALSRDAIHTGLYLRPFAEQRVVALGLEPPPQMWLFEWDVLTGDSATLDLLYAVVRDRLDETLADGERAVATAERMRALVVGTDPDSWRPGTYEAFTGALDYEVDTLRLLAAYRTMFLRAAAWHDTGEGHRAWVEARDAFDRAAAAHLAAPGGDVQHPAWNLTAARLGVERADRDLAMAWTARVLLVLALLWLLLSRATRVAITRPWAARTSVPAIVVGGLLFLATRCVQTSFLAPAHLLVTLGALALSTVLLLLLGGRRAAGPVLTVVSSVCVVRAVVTLAALAPTGPGGYWFAFWTEPARRSVYVTVAVALFLWLFVAAGWALAGALGARRAAGAVLAGVGLGLGAAGLFVAAYGLERGLTVWNDQLGLLPWGLARILGLTTYLEIPADAAWWAAGAGGAVLAVGLLLRLTPRRRPATS</sequence>
<feature type="transmembrane region" description="Helical" evidence="1">
    <location>
        <begin position="879"/>
        <end position="899"/>
    </location>
</feature>
<dbReference type="Proteomes" id="UP000502996">
    <property type="component" value="Chromosome"/>
</dbReference>
<keyword evidence="3" id="KW-1185">Reference proteome</keyword>
<accession>A0A6G6WDC3</accession>
<keyword evidence="1" id="KW-1133">Transmembrane helix</keyword>
<feature type="transmembrane region" description="Helical" evidence="1">
    <location>
        <begin position="778"/>
        <end position="799"/>
    </location>
</feature>
<evidence type="ECO:0000256" key="1">
    <source>
        <dbReference type="SAM" id="Phobius"/>
    </source>
</evidence>
<dbReference type="KEGG" id="nano:G5V58_11175"/>
<dbReference type="InterPro" id="IPR017853">
    <property type="entry name" value="GH"/>
</dbReference>
<dbReference type="RefSeq" id="WP_165232379.1">
    <property type="nucleotide sequence ID" value="NZ_CP049257.1"/>
</dbReference>
<feature type="transmembrane region" description="Helical" evidence="1">
    <location>
        <begin position="933"/>
        <end position="953"/>
    </location>
</feature>
<protein>
    <recommendedName>
        <fullName evidence="4">Glycosyl hydrolase family 67 C-terminal domain-containing protein</fullName>
    </recommendedName>
</protein>
<gene>
    <name evidence="2" type="ORF">G5V58_11175</name>
</gene>
<dbReference type="SUPFAM" id="SSF51445">
    <property type="entry name" value="(Trans)glycosidases"/>
    <property type="match status" value="1"/>
</dbReference>
<feature type="transmembrane region" description="Helical" evidence="1">
    <location>
        <begin position="748"/>
        <end position="766"/>
    </location>
</feature>
<evidence type="ECO:0000313" key="2">
    <source>
        <dbReference type="EMBL" id="QIG43242.1"/>
    </source>
</evidence>
<keyword evidence="1" id="KW-0472">Membrane</keyword>
<name>A0A6G6WDC3_9ACTN</name>
<feature type="transmembrane region" description="Helical" evidence="1">
    <location>
        <begin position="717"/>
        <end position="736"/>
    </location>
</feature>
<proteinExistence type="predicted"/>
<organism evidence="2 3">
    <name type="scientific">Nocardioides anomalus</name>
    <dbReference type="NCBI Taxonomy" id="2712223"/>
    <lineage>
        <taxon>Bacteria</taxon>
        <taxon>Bacillati</taxon>
        <taxon>Actinomycetota</taxon>
        <taxon>Actinomycetes</taxon>
        <taxon>Propionibacteriales</taxon>
        <taxon>Nocardioidaceae</taxon>
        <taxon>Nocardioides</taxon>
    </lineage>
</organism>
<keyword evidence="1" id="KW-0812">Transmembrane</keyword>
<dbReference type="AlphaFoldDB" id="A0A6G6WDC3"/>
<evidence type="ECO:0008006" key="4">
    <source>
        <dbReference type="Google" id="ProtNLM"/>
    </source>
</evidence>
<evidence type="ECO:0000313" key="3">
    <source>
        <dbReference type="Proteomes" id="UP000502996"/>
    </source>
</evidence>